<keyword evidence="1" id="KW-0479">Metal-binding</keyword>
<feature type="domain" description="HMA" evidence="2">
    <location>
        <begin position="1"/>
        <end position="64"/>
    </location>
</feature>
<dbReference type="InterPro" id="IPR036163">
    <property type="entry name" value="HMA_dom_sf"/>
</dbReference>
<dbReference type="HOGENOM" id="CLU_100095_0_1_1"/>
<evidence type="ECO:0000259" key="2">
    <source>
        <dbReference type="PROSITE" id="PS50846"/>
    </source>
</evidence>
<dbReference type="GO" id="GO:0046872">
    <property type="term" value="F:metal ion binding"/>
    <property type="evidence" value="ECO:0007669"/>
    <property type="project" value="UniProtKB-KW"/>
</dbReference>
<dbReference type="Proteomes" id="UP000251960">
    <property type="component" value="Chromosome 9"/>
</dbReference>
<sequence length="181" mass="20272">MTIVEMHVSIDCDGCEDNVRKALEKLKGVHHVSIDRMHGKVTVTGSVSQRKALRAARRTGKLAVLWPSAYNNPSYHQAHAMRAYYQYQYQANKPAQAQQHQYYSSVQRAGKNSGGISAVATKPAGHQYPQSKASSYNYHVHGYYDSELYGYYHDHEQPGDVVPAAVRSYFSDENPSACSIM</sequence>
<dbReference type="AlphaFoldDB" id="A0A8J8XPY7"/>
<dbReference type="CDD" id="cd00371">
    <property type="entry name" value="HMA"/>
    <property type="match status" value="1"/>
</dbReference>
<dbReference type="KEGG" id="zma:103638487"/>
<reference evidence="3" key="1">
    <citation type="journal article" date="2018" name="Nat. Genet.">
        <title>Extensive intraspecific gene order and gene structural variations between Mo17 and other maize genomes.</title>
        <authorList>
            <person name="Sun S."/>
            <person name="Zhou Y."/>
            <person name="Chen J."/>
            <person name="Shi J."/>
            <person name="Zhao H."/>
            <person name="Zhao H."/>
            <person name="Song W."/>
            <person name="Zhang M."/>
            <person name="Cui Y."/>
            <person name="Dong X."/>
            <person name="Liu H."/>
            <person name="Ma X."/>
            <person name="Jiao Y."/>
            <person name="Wang B."/>
            <person name="Wei X."/>
            <person name="Stein J.C."/>
            <person name="Glaubitz J.C."/>
            <person name="Lu F."/>
            <person name="Yu G."/>
            <person name="Liang C."/>
            <person name="Fengler K."/>
            <person name="Li B."/>
            <person name="Rafalski A."/>
            <person name="Schnable P.S."/>
            <person name="Ware D.H."/>
            <person name="Buckler E.S."/>
            <person name="Lai J."/>
        </authorList>
    </citation>
    <scope>NUCLEOTIDE SEQUENCE [LARGE SCALE GENOMIC DNA]</scope>
    <source>
        <tissue evidence="3">Seedling</tissue>
    </source>
</reference>
<gene>
    <name evidence="3" type="primary">HIPP28_0</name>
    <name evidence="3" type="ORF">Zm00014a_018771</name>
</gene>
<dbReference type="Pfam" id="PF00403">
    <property type="entry name" value="HMA"/>
    <property type="match status" value="1"/>
</dbReference>
<dbReference type="OrthoDB" id="689350at2759"/>
<name>A0A8J8XPY7_MAIZE</name>
<dbReference type="PANTHER" id="PTHR22814">
    <property type="entry name" value="COPPER TRANSPORT PROTEIN ATOX1-RELATED"/>
    <property type="match status" value="1"/>
</dbReference>
<accession>A0A8J8XPY7</accession>
<dbReference type="EMBL" id="NCVQ01000010">
    <property type="protein sequence ID" value="PWZ06452.1"/>
    <property type="molecule type" value="Genomic_DNA"/>
</dbReference>
<evidence type="ECO:0000313" key="3">
    <source>
        <dbReference type="EMBL" id="PWZ06452.1"/>
    </source>
</evidence>
<evidence type="ECO:0000256" key="1">
    <source>
        <dbReference type="ARBA" id="ARBA00022723"/>
    </source>
</evidence>
<dbReference type="OMA" id="HYQQTIK"/>
<dbReference type="InterPro" id="IPR006121">
    <property type="entry name" value="HMA_dom"/>
</dbReference>
<dbReference type="SUPFAM" id="SSF55008">
    <property type="entry name" value="HMA, heavy metal-associated domain"/>
    <property type="match status" value="1"/>
</dbReference>
<organism evidence="3">
    <name type="scientific">Zea mays</name>
    <name type="common">Maize</name>
    <dbReference type="NCBI Taxonomy" id="4577"/>
    <lineage>
        <taxon>Eukaryota</taxon>
        <taxon>Viridiplantae</taxon>
        <taxon>Streptophyta</taxon>
        <taxon>Embryophyta</taxon>
        <taxon>Tracheophyta</taxon>
        <taxon>Spermatophyta</taxon>
        <taxon>Magnoliopsida</taxon>
        <taxon>Liliopsida</taxon>
        <taxon>Poales</taxon>
        <taxon>Poaceae</taxon>
        <taxon>PACMAD clade</taxon>
        <taxon>Panicoideae</taxon>
        <taxon>Andropogonodae</taxon>
        <taxon>Andropogoneae</taxon>
        <taxon>Tripsacinae</taxon>
        <taxon>Zea</taxon>
    </lineage>
</organism>
<protein>
    <submittedName>
        <fullName evidence="3">Heavy metal-associated isoprenylated plant protein 28</fullName>
    </submittedName>
</protein>
<dbReference type="PANTHER" id="PTHR22814:SF138">
    <property type="entry name" value="OS06G0542300 PROTEIN"/>
    <property type="match status" value="1"/>
</dbReference>
<dbReference type="PROSITE" id="PS50846">
    <property type="entry name" value="HMA_2"/>
    <property type="match status" value="1"/>
</dbReference>
<dbReference type="Gene3D" id="3.30.70.100">
    <property type="match status" value="1"/>
</dbReference>
<comment type="caution">
    <text evidence="3">The sequence shown here is derived from an EMBL/GenBank/DDBJ whole genome shotgun (WGS) entry which is preliminary data.</text>
</comment>
<proteinExistence type="predicted"/>
<dbReference type="SMR" id="A0A8J8XPY7"/>